<dbReference type="Proteomes" id="UP000215914">
    <property type="component" value="Unassembled WGS sequence"/>
</dbReference>
<proteinExistence type="predicted"/>
<reference evidence="1" key="1">
    <citation type="journal article" date="2017" name="Nature">
        <title>The sunflower genome provides insights into oil metabolism, flowering and Asterid evolution.</title>
        <authorList>
            <person name="Badouin H."/>
            <person name="Gouzy J."/>
            <person name="Grassa C.J."/>
            <person name="Murat F."/>
            <person name="Staton S.E."/>
            <person name="Cottret L."/>
            <person name="Lelandais-Briere C."/>
            <person name="Owens G.L."/>
            <person name="Carrere S."/>
            <person name="Mayjonade B."/>
            <person name="Legrand L."/>
            <person name="Gill N."/>
            <person name="Kane N.C."/>
            <person name="Bowers J.E."/>
            <person name="Hubner S."/>
            <person name="Bellec A."/>
            <person name="Berard A."/>
            <person name="Berges H."/>
            <person name="Blanchet N."/>
            <person name="Boniface M.C."/>
            <person name="Brunel D."/>
            <person name="Catrice O."/>
            <person name="Chaidir N."/>
            <person name="Claudel C."/>
            <person name="Donnadieu C."/>
            <person name="Faraut T."/>
            <person name="Fievet G."/>
            <person name="Helmstetter N."/>
            <person name="King M."/>
            <person name="Knapp S.J."/>
            <person name="Lai Z."/>
            <person name="Le Paslier M.C."/>
            <person name="Lippi Y."/>
            <person name="Lorenzon L."/>
            <person name="Mandel J.R."/>
            <person name="Marage G."/>
            <person name="Marchand G."/>
            <person name="Marquand E."/>
            <person name="Bret-Mestries E."/>
            <person name="Morien E."/>
            <person name="Nambeesan S."/>
            <person name="Nguyen T."/>
            <person name="Pegot-Espagnet P."/>
            <person name="Pouilly N."/>
            <person name="Raftis F."/>
            <person name="Sallet E."/>
            <person name="Schiex T."/>
            <person name="Thomas J."/>
            <person name="Vandecasteele C."/>
            <person name="Vares D."/>
            <person name="Vear F."/>
            <person name="Vautrin S."/>
            <person name="Crespi M."/>
            <person name="Mangin B."/>
            <person name="Burke J.M."/>
            <person name="Salse J."/>
            <person name="Munos S."/>
            <person name="Vincourt P."/>
            <person name="Rieseberg L.H."/>
            <person name="Langlade N.B."/>
        </authorList>
    </citation>
    <scope>NUCLEOTIDE SEQUENCE</scope>
    <source>
        <tissue evidence="1">Leaves</tissue>
    </source>
</reference>
<evidence type="ECO:0000313" key="1">
    <source>
        <dbReference type="EMBL" id="KAF5798427.1"/>
    </source>
</evidence>
<protein>
    <submittedName>
        <fullName evidence="1">Uncharacterized protein</fullName>
    </submittedName>
</protein>
<name>A0A9K3NFD4_HELAN</name>
<gene>
    <name evidence="1" type="ORF">HanXRQr2_Chr07g0292781</name>
</gene>
<organism evidence="1 2">
    <name type="scientific">Helianthus annuus</name>
    <name type="common">Common sunflower</name>
    <dbReference type="NCBI Taxonomy" id="4232"/>
    <lineage>
        <taxon>Eukaryota</taxon>
        <taxon>Viridiplantae</taxon>
        <taxon>Streptophyta</taxon>
        <taxon>Embryophyta</taxon>
        <taxon>Tracheophyta</taxon>
        <taxon>Spermatophyta</taxon>
        <taxon>Magnoliopsida</taxon>
        <taxon>eudicotyledons</taxon>
        <taxon>Gunneridae</taxon>
        <taxon>Pentapetalae</taxon>
        <taxon>asterids</taxon>
        <taxon>campanulids</taxon>
        <taxon>Asterales</taxon>
        <taxon>Asteraceae</taxon>
        <taxon>Asteroideae</taxon>
        <taxon>Heliantheae alliance</taxon>
        <taxon>Heliantheae</taxon>
        <taxon>Helianthus</taxon>
    </lineage>
</organism>
<evidence type="ECO:0000313" key="2">
    <source>
        <dbReference type="Proteomes" id="UP000215914"/>
    </source>
</evidence>
<dbReference type="PANTHER" id="PTHR31099:SF49">
    <property type="entry name" value="MYOSIN HEAVY CHAIN-LIKE PROTEIN"/>
    <property type="match status" value="1"/>
</dbReference>
<comment type="caution">
    <text evidence="1">The sequence shown here is derived from an EMBL/GenBank/DDBJ whole genome shotgun (WGS) entry which is preliminary data.</text>
</comment>
<accession>A0A9K3NFD4</accession>
<sequence>MTLNVALFREGNFCLPMTKFLGEVLTKYGLHISQINALGLPWVTHFEFICRAQRLILTVKMVNVFYYVTYTGGFYSFNSRTATVLPCSRDPPKRFHDWKNKFFYIRRGVIPIEMHYHSEREGVPKFVIGGSYADQDWYKTLTRVPASIVQLEEKALVAARMSMM</sequence>
<keyword evidence="2" id="KW-1185">Reference proteome</keyword>
<dbReference type="EMBL" id="MNCJ02000322">
    <property type="protein sequence ID" value="KAF5798427.1"/>
    <property type="molecule type" value="Genomic_DNA"/>
</dbReference>
<dbReference type="AlphaFoldDB" id="A0A9K3NFD4"/>
<reference evidence="1" key="2">
    <citation type="submission" date="2020-06" db="EMBL/GenBank/DDBJ databases">
        <title>Helianthus annuus Genome sequencing and assembly Release 2.</title>
        <authorList>
            <person name="Gouzy J."/>
            <person name="Langlade N."/>
            <person name="Munos S."/>
        </authorList>
    </citation>
    <scope>NUCLEOTIDE SEQUENCE</scope>
    <source>
        <tissue evidence="1">Leaves</tissue>
    </source>
</reference>
<dbReference type="PANTHER" id="PTHR31099">
    <property type="entry name" value="OS06G0165300 PROTEIN"/>
    <property type="match status" value="1"/>
</dbReference>
<dbReference type="Gramene" id="mRNA:HanXRQr2_Chr07g0292781">
    <property type="protein sequence ID" value="CDS:HanXRQr2_Chr07g0292781.1"/>
    <property type="gene ID" value="HanXRQr2_Chr07g0292781"/>
</dbReference>